<evidence type="ECO:0000256" key="18">
    <source>
        <dbReference type="ARBA" id="ARBA00023136"/>
    </source>
</evidence>
<dbReference type="InterPro" id="IPR004331">
    <property type="entry name" value="SPX_dom"/>
</dbReference>
<sequence>MKFSSSLKFNAVPEWWDEYIAYDALKKYIYQLEKQQQEAIRQAHDLESVTEQTSLVGGPGQLPDTDALFKPPLDAELRKISSFYAYKERELLEELRELEDLVAEQDELGLLADGLYPEGDVDWIDDDDDDEDEWPASERSRGRPDFVDNHMKEVTSPRARRVSISSTEENAELEASLASLRRHSHAQPPTVPEAEEMPSGPSRPTSVSRSKSPGKARAFASKLRSSIPSLIPNIGRSSLDEGGETIWTSKSNYATDTQLLFKRRITNLYVQISALRSYLELNYSGFRKILKKYDKVTESSLQTHYLHDILEYTPPFDQASRIRLSDAQSHLLHLYAKCVTHGDVAAAQRQLKLHLREHIAWERDTVWRQMIGRERRGEAGTPLGMTIGAEDKAMEVKTPLGKVRVSRRSLWTLGSVLVFVILLNVHTINGPSANRCFAILVFATLLWASEAIPLFVTSLMIPLLLVMLRVVRPPDGGEVLTPKESAKWVFSVMFSPTIMLLLGGFTIAAALSKTNIDRILVTRILSLAGSKPNTVLLTVMCVACFASMWISNVAAPTLCLTLVRPILRTLPPKASFGPCLILAIALAANIGGQSSPISSPQNLIALSAMDPPVDWAQWFAVALPVSALSIVLIWLLLVVSYRPSHLPTGDGYLEIKALRPTKEGFSKKQWFVVGVSVVTITLWVVEKMIEKWVGDMGVIAIIPIVAFFGTGVLKKDDFEQFLWTVVFLAMGGIALGQGVTASGLFEQMDTVIRDLVSGLSLFTVVLVLSLIVLVVSTFISHTIASVLLVPIAKEVGGHLPGDQSNLLIFITGLVCSAGMGMPVSGFPNQTAATQEDEMGQLYLSNVDFLKNGIPASIITTLVVAFFGFAIMKLIGCRLEMPPYDDWNKLDEEEEEELQDVSYYEGKRDVILFCIDCSESMLALRDDPRYEDVKTCHLLTALEAAIQIQKKKVVVGPDDSVGIMFYNTTARNEKGPGSDIKKGTYVYQPIETINASSVMDLTQLVEEARQDPDRLRTEFPPLTDKHVPMGDVFTSCNWVIRDGAPKTASKRVFLITDEDNPHHGDGSGRLITSARTTLVDLVQAGVTVEPFFISTDEKPFDQTKFWTNILVSTQLDSDPDADTTVLPESISITRIDDLLEQMRFHEVPKRAIFGIPFELAEGFVIGIKGYGLITEQKKGTYRYFVDLGDRMEVAESRTVYVDEGQEAEVDKEKMLLGMTLGASADDESTEKGGFGSRLVQAGKRVFYTPDEVRSFRTLSLEPGLKLLGFKDRGELSFEDNIKHSYFIHPDEMVYSGSKRTFSALIKTMCKKDKIGLVRTMLRKNSAPIFCAMLPQLEKVEEGGWTEPAGIHLVPLPFADDIRAAPIEEGLKASKDLVEKAKPIVSKLAIKNGLYPTDSYPNPALAFHNAQLEASAFREEFDPEAFDDPTLPKYSAMSKRVGPLIHTWKELALEDESANTIIVTTGSKRKADTSVDEAEIRSKYEQGTLAKLNMTQMKHSHDQQAPEPPIQYISLLQMLATSAPGWWCATLVTVAHVLDGSRPLAPKAGKFCGWNQSVGEMLAFGPHDPCFSSQLLNIFVFKTERNPTPHSSDFALTSSTCPSHRSAMRGLLAASSLVAYFATLARTAVVPERRATVCNGHAELCDRSYGNVTFVGAHDSFAYSSDPFAPYLEGVTTFLKNNPNEVLTLLFTNPEGLSLTDVWAPAFQQSGVADFTYVPPHVPMAQSEWPTLGSLIDSGKRIIVFLDAGADGSVDYILPEFEMIWETPFSVTNSSFPCSVDRIAGPLSTADHMYMINHSLNINVADSGIIISDPVDARTTNSITSIMANANGCAPSGGGRYPSFVLLDFVDQGQAFQAADIMNGFA</sequence>
<dbReference type="InterPro" id="IPR047087">
    <property type="entry name" value="KU70_core_dom"/>
</dbReference>
<feature type="transmembrane region" description="Helical" evidence="24">
    <location>
        <begin position="804"/>
        <end position="823"/>
    </location>
</feature>
<keyword evidence="19" id="KW-0233">DNA recombination</keyword>
<evidence type="ECO:0000256" key="6">
    <source>
        <dbReference type="ARBA" id="ARBA00021796"/>
    </source>
</evidence>
<dbReference type="GO" id="GO:0005315">
    <property type="term" value="F:phosphate transmembrane transporter activity"/>
    <property type="evidence" value="ECO:0007669"/>
    <property type="project" value="TreeGrafter"/>
</dbReference>
<dbReference type="GO" id="GO:0005524">
    <property type="term" value="F:ATP binding"/>
    <property type="evidence" value="ECO:0007669"/>
    <property type="project" value="UniProtKB-KW"/>
</dbReference>
<dbReference type="GO" id="GO:0043564">
    <property type="term" value="C:Ku70:Ku80 complex"/>
    <property type="evidence" value="ECO:0007669"/>
    <property type="project" value="InterPro"/>
</dbReference>
<dbReference type="Gene3D" id="2.40.290.10">
    <property type="match status" value="1"/>
</dbReference>
<evidence type="ECO:0000256" key="1">
    <source>
        <dbReference type="ARBA" id="ARBA00004123"/>
    </source>
</evidence>
<evidence type="ECO:0000313" key="26">
    <source>
        <dbReference type="EMBL" id="TFY83329.1"/>
    </source>
</evidence>
<keyword evidence="10" id="KW-0547">Nucleotide-binding</keyword>
<dbReference type="GO" id="GO:0042162">
    <property type="term" value="F:telomeric DNA binding"/>
    <property type="evidence" value="ECO:0007669"/>
    <property type="project" value="InterPro"/>
</dbReference>
<feature type="transmembrane region" description="Helical" evidence="24">
    <location>
        <begin position="692"/>
        <end position="713"/>
    </location>
</feature>
<keyword evidence="11" id="KW-0227">DNA damage</keyword>
<dbReference type="Gene3D" id="1.10.1600.10">
    <property type="match status" value="1"/>
</dbReference>
<evidence type="ECO:0000256" key="11">
    <source>
        <dbReference type="ARBA" id="ARBA00022763"/>
    </source>
</evidence>
<dbReference type="GO" id="GO:0006817">
    <property type="term" value="P:phosphate ion transport"/>
    <property type="evidence" value="ECO:0007669"/>
    <property type="project" value="TreeGrafter"/>
</dbReference>
<dbReference type="Pfam" id="PF03730">
    <property type="entry name" value="Ku_C"/>
    <property type="match status" value="1"/>
</dbReference>
<evidence type="ECO:0000256" key="12">
    <source>
        <dbReference type="ARBA" id="ARBA00022801"/>
    </source>
</evidence>
<name>A0A4Z0ABF6_9AGAM</name>
<dbReference type="OrthoDB" id="10260443at2759"/>
<dbReference type="GO" id="GO:0006303">
    <property type="term" value="P:double-strand break repair via nonhomologous end joining"/>
    <property type="evidence" value="ECO:0007669"/>
    <property type="project" value="InterPro"/>
</dbReference>
<dbReference type="Gene3D" id="4.10.970.10">
    <property type="entry name" value="Ku70, bridge and pillars"/>
    <property type="match status" value="1"/>
</dbReference>
<dbReference type="NCBIfam" id="TIGR00578">
    <property type="entry name" value="ku70"/>
    <property type="match status" value="1"/>
</dbReference>
<dbReference type="InterPro" id="IPR006164">
    <property type="entry name" value="DNA_bd_Ku70/Ku80"/>
</dbReference>
<gene>
    <name evidence="26" type="ORF">EWM64_g683</name>
</gene>
<dbReference type="InterPro" id="IPR005161">
    <property type="entry name" value="Ku_N"/>
</dbReference>
<comment type="similarity">
    <text evidence="4">Belongs to the ku70 family.</text>
</comment>
<keyword evidence="9 24" id="KW-0812">Transmembrane</keyword>
<dbReference type="GO" id="GO:0003684">
    <property type="term" value="F:damaged DNA binding"/>
    <property type="evidence" value="ECO:0007669"/>
    <property type="project" value="InterPro"/>
</dbReference>
<dbReference type="GO" id="GO:0006310">
    <property type="term" value="P:DNA recombination"/>
    <property type="evidence" value="ECO:0007669"/>
    <property type="project" value="UniProtKB-KW"/>
</dbReference>
<feature type="compositionally biased region" description="Acidic residues" evidence="23">
    <location>
        <begin position="119"/>
        <end position="135"/>
    </location>
</feature>
<evidence type="ECO:0000256" key="3">
    <source>
        <dbReference type="ARBA" id="ARBA00004574"/>
    </source>
</evidence>
<proteinExistence type="inferred from homology"/>
<dbReference type="InterPro" id="IPR036465">
    <property type="entry name" value="vWFA_dom_sf"/>
</dbReference>
<comment type="subcellular location">
    <subcellularLocation>
        <location evidence="3">Chromosome</location>
        <location evidence="3">Telomere</location>
    </subcellularLocation>
    <subcellularLocation>
        <location evidence="2">Membrane</location>
        <topology evidence="2">Multi-pass membrane protein</topology>
    </subcellularLocation>
    <subcellularLocation>
        <location evidence="1">Nucleus</location>
    </subcellularLocation>
</comment>
<evidence type="ECO:0000256" key="2">
    <source>
        <dbReference type="ARBA" id="ARBA00004141"/>
    </source>
</evidence>
<feature type="transmembrane region" description="Helical" evidence="24">
    <location>
        <begin position="615"/>
        <end position="639"/>
    </location>
</feature>
<dbReference type="PROSITE" id="PS51382">
    <property type="entry name" value="SPX"/>
    <property type="match status" value="1"/>
</dbReference>
<dbReference type="NCBIfam" id="TIGR00785">
    <property type="entry name" value="dass"/>
    <property type="match status" value="1"/>
</dbReference>
<feature type="region of interest" description="Disordered" evidence="23">
    <location>
        <begin position="119"/>
        <end position="215"/>
    </location>
</feature>
<dbReference type="GO" id="GO:0008081">
    <property type="term" value="F:phosphoric diester hydrolase activity"/>
    <property type="evidence" value="ECO:0007669"/>
    <property type="project" value="InterPro"/>
</dbReference>
<dbReference type="InterPro" id="IPR017946">
    <property type="entry name" value="PLC-like_Pdiesterase_TIM-brl"/>
</dbReference>
<keyword evidence="13" id="KW-0347">Helicase</keyword>
<evidence type="ECO:0000256" key="23">
    <source>
        <dbReference type="SAM" id="MobiDB-lite"/>
    </source>
</evidence>
<keyword evidence="8" id="KW-0158">Chromosome</keyword>
<evidence type="ECO:0000256" key="13">
    <source>
        <dbReference type="ARBA" id="ARBA00022806"/>
    </source>
</evidence>
<dbReference type="GO" id="GO:0000723">
    <property type="term" value="P:telomere maintenance"/>
    <property type="evidence" value="ECO:0007669"/>
    <property type="project" value="InterPro"/>
</dbReference>
<dbReference type="Pfam" id="PF03105">
    <property type="entry name" value="SPX"/>
    <property type="match status" value="2"/>
</dbReference>
<dbReference type="PANTHER" id="PTHR10283:SF92">
    <property type="entry name" value="LOW-AFFINITY PHOSPHATE TRANSPORTER PHO91"/>
    <property type="match status" value="1"/>
</dbReference>
<dbReference type="EC" id="3.6.4.12" evidence="5"/>
<feature type="transmembrane region" description="Helical" evidence="24">
    <location>
        <begin position="440"/>
        <end position="468"/>
    </location>
</feature>
<dbReference type="InterPro" id="IPR006165">
    <property type="entry name" value="Ku70"/>
</dbReference>
<dbReference type="CDD" id="cd00788">
    <property type="entry name" value="KU70"/>
    <property type="match status" value="1"/>
</dbReference>
<dbReference type="InterPro" id="IPR001898">
    <property type="entry name" value="SLC13A/DASS"/>
</dbReference>
<evidence type="ECO:0000256" key="5">
    <source>
        <dbReference type="ARBA" id="ARBA00012551"/>
    </source>
</evidence>
<keyword evidence="12" id="KW-0378">Hydrolase</keyword>
<evidence type="ECO:0000256" key="15">
    <source>
        <dbReference type="ARBA" id="ARBA00022895"/>
    </source>
</evidence>
<dbReference type="EMBL" id="SFCI01000036">
    <property type="protein sequence ID" value="TFY83329.1"/>
    <property type="molecule type" value="Genomic_DNA"/>
</dbReference>
<evidence type="ECO:0000259" key="25">
    <source>
        <dbReference type="PROSITE" id="PS51382"/>
    </source>
</evidence>
<dbReference type="CDD" id="cd01115">
    <property type="entry name" value="SLC13_permease"/>
    <property type="match status" value="1"/>
</dbReference>
<keyword evidence="18 24" id="KW-0472">Membrane</keyword>
<dbReference type="SMART" id="SM00559">
    <property type="entry name" value="Ku78"/>
    <property type="match status" value="1"/>
</dbReference>
<comment type="caution">
    <text evidence="26">The sequence shown here is derived from an EMBL/GenBank/DDBJ whole genome shotgun (WGS) entry which is preliminary data.</text>
</comment>
<dbReference type="InterPro" id="IPR004680">
    <property type="entry name" value="Cit_transptr-like_dom"/>
</dbReference>
<evidence type="ECO:0000256" key="24">
    <source>
        <dbReference type="SAM" id="Phobius"/>
    </source>
</evidence>
<feature type="compositionally biased region" description="Low complexity" evidence="23">
    <location>
        <begin position="165"/>
        <end position="179"/>
    </location>
</feature>
<feature type="transmembrane region" description="Helical" evidence="24">
    <location>
        <begin position="535"/>
        <end position="563"/>
    </location>
</feature>
<evidence type="ECO:0000256" key="20">
    <source>
        <dbReference type="ARBA" id="ARBA00023204"/>
    </source>
</evidence>
<feature type="transmembrane region" description="Helical" evidence="24">
    <location>
        <begin position="720"/>
        <end position="739"/>
    </location>
</feature>
<dbReference type="Pfam" id="PF03731">
    <property type="entry name" value="Ku_N"/>
    <property type="match status" value="1"/>
</dbReference>
<dbReference type="Pfam" id="PF02735">
    <property type="entry name" value="Ku"/>
    <property type="match status" value="1"/>
</dbReference>
<dbReference type="GO" id="GO:0000781">
    <property type="term" value="C:chromosome, telomeric region"/>
    <property type="evidence" value="ECO:0007669"/>
    <property type="project" value="UniProtKB-SubCell"/>
</dbReference>
<feature type="transmembrane region" description="Helical" evidence="24">
    <location>
        <begin position="488"/>
        <end position="511"/>
    </location>
</feature>
<dbReference type="GO" id="GO:0005886">
    <property type="term" value="C:plasma membrane"/>
    <property type="evidence" value="ECO:0007669"/>
    <property type="project" value="TreeGrafter"/>
</dbReference>
<organism evidence="26 27">
    <name type="scientific">Hericium alpestre</name>
    <dbReference type="NCBI Taxonomy" id="135208"/>
    <lineage>
        <taxon>Eukaryota</taxon>
        <taxon>Fungi</taxon>
        <taxon>Dikarya</taxon>
        <taxon>Basidiomycota</taxon>
        <taxon>Agaricomycotina</taxon>
        <taxon>Agaricomycetes</taxon>
        <taxon>Russulales</taxon>
        <taxon>Hericiaceae</taxon>
        <taxon>Hericium</taxon>
    </lineage>
</organism>
<feature type="transmembrane region" description="Helical" evidence="24">
    <location>
        <begin position="853"/>
        <end position="874"/>
    </location>
</feature>
<evidence type="ECO:0000256" key="4">
    <source>
        <dbReference type="ARBA" id="ARBA00005240"/>
    </source>
</evidence>
<dbReference type="Proteomes" id="UP000298061">
    <property type="component" value="Unassembled WGS sequence"/>
</dbReference>
<dbReference type="SUPFAM" id="SSF53300">
    <property type="entry name" value="vWA-like"/>
    <property type="match status" value="1"/>
</dbReference>
<keyword evidence="15" id="KW-0779">Telomere</keyword>
<evidence type="ECO:0000256" key="17">
    <source>
        <dbReference type="ARBA" id="ARBA00023125"/>
    </source>
</evidence>
<dbReference type="InterPro" id="IPR016194">
    <property type="entry name" value="SPOC-like_C_dom_sf"/>
</dbReference>
<dbReference type="GO" id="GO:0006797">
    <property type="term" value="P:polyphosphate metabolic process"/>
    <property type="evidence" value="ECO:0007669"/>
    <property type="project" value="TreeGrafter"/>
</dbReference>
<evidence type="ECO:0000256" key="9">
    <source>
        <dbReference type="ARBA" id="ARBA00022692"/>
    </source>
</evidence>
<evidence type="ECO:0000256" key="21">
    <source>
        <dbReference type="ARBA" id="ARBA00023242"/>
    </source>
</evidence>
<evidence type="ECO:0000256" key="16">
    <source>
        <dbReference type="ARBA" id="ARBA00022989"/>
    </source>
</evidence>
<dbReference type="InterPro" id="IPR005160">
    <property type="entry name" value="Ku_C"/>
</dbReference>
<evidence type="ECO:0000313" key="27">
    <source>
        <dbReference type="Proteomes" id="UP000298061"/>
    </source>
</evidence>
<keyword evidence="7" id="KW-0813">Transport</keyword>
<keyword evidence="20" id="KW-0234">DNA repair</keyword>
<feature type="transmembrane region" description="Helical" evidence="24">
    <location>
        <begin position="759"/>
        <end position="792"/>
    </location>
</feature>
<evidence type="ECO:0000256" key="8">
    <source>
        <dbReference type="ARBA" id="ARBA00022454"/>
    </source>
</evidence>
<dbReference type="Pfam" id="PF26146">
    <property type="entry name" value="PI-PLC_X"/>
    <property type="match status" value="1"/>
</dbReference>
<dbReference type="GO" id="GO:0006629">
    <property type="term" value="P:lipid metabolic process"/>
    <property type="evidence" value="ECO:0007669"/>
    <property type="project" value="InterPro"/>
</dbReference>
<accession>A0A4Z0ABF6</accession>
<dbReference type="Gene3D" id="3.20.20.190">
    <property type="entry name" value="Phosphatidylinositol (PI) phosphodiesterase"/>
    <property type="match status" value="1"/>
</dbReference>
<keyword evidence="27" id="KW-1185">Reference proteome</keyword>
<feature type="compositionally biased region" description="Polar residues" evidence="23">
    <location>
        <begin position="202"/>
        <end position="211"/>
    </location>
</feature>
<reference evidence="26 27" key="1">
    <citation type="submission" date="2019-02" db="EMBL/GenBank/DDBJ databases">
        <title>Genome sequencing of the rare red list fungi Hericium alpestre (H. flagellum).</title>
        <authorList>
            <person name="Buettner E."/>
            <person name="Kellner H."/>
        </authorList>
    </citation>
    <scope>NUCLEOTIDE SEQUENCE [LARGE SCALE GENOMIC DNA]</scope>
    <source>
        <strain evidence="26 27">DSM 108284</strain>
    </source>
</reference>
<evidence type="ECO:0000256" key="14">
    <source>
        <dbReference type="ARBA" id="ARBA00022840"/>
    </source>
</evidence>
<keyword evidence="16 24" id="KW-1133">Transmembrane helix</keyword>
<keyword evidence="14" id="KW-0067">ATP-binding</keyword>
<dbReference type="Gene3D" id="3.40.50.410">
    <property type="entry name" value="von Willebrand factor, type A domain"/>
    <property type="match status" value="1"/>
</dbReference>
<dbReference type="SUPFAM" id="SSF51695">
    <property type="entry name" value="PLC-like phosphodiesterases"/>
    <property type="match status" value="1"/>
</dbReference>
<dbReference type="Pfam" id="PF03600">
    <property type="entry name" value="CitMHS"/>
    <property type="match status" value="1"/>
</dbReference>
<protein>
    <recommendedName>
        <fullName evidence="6">ATP-dependent DNA helicase II subunit 1</fullName>
        <ecNumber evidence="5">3.6.4.12</ecNumber>
    </recommendedName>
    <alternativeName>
        <fullName evidence="22">ATP-dependent DNA helicase II subunit Ku70</fullName>
    </alternativeName>
</protein>
<dbReference type="STRING" id="135208.A0A4Z0ABF6"/>
<dbReference type="SUPFAM" id="SSF100939">
    <property type="entry name" value="SPOC domain-like"/>
    <property type="match status" value="1"/>
</dbReference>
<feature type="domain" description="SPX" evidence="25">
    <location>
        <begin position="1"/>
        <end position="307"/>
    </location>
</feature>
<dbReference type="GO" id="GO:0003678">
    <property type="term" value="F:DNA helicase activity"/>
    <property type="evidence" value="ECO:0007669"/>
    <property type="project" value="UniProtKB-EC"/>
</dbReference>
<evidence type="ECO:0000256" key="19">
    <source>
        <dbReference type="ARBA" id="ARBA00023172"/>
    </source>
</evidence>
<feature type="transmembrane region" description="Helical" evidence="24">
    <location>
        <begin position="410"/>
        <end position="428"/>
    </location>
</feature>
<keyword evidence="21" id="KW-0539">Nucleus</keyword>
<dbReference type="PANTHER" id="PTHR10283">
    <property type="entry name" value="SOLUTE CARRIER FAMILY 13 MEMBER"/>
    <property type="match status" value="1"/>
</dbReference>
<evidence type="ECO:0000256" key="22">
    <source>
        <dbReference type="ARBA" id="ARBA00031811"/>
    </source>
</evidence>
<dbReference type="InterPro" id="IPR027388">
    <property type="entry name" value="Ku70_bridge/pillars_dom_sf"/>
</dbReference>
<feature type="compositionally biased region" description="Basic and acidic residues" evidence="23">
    <location>
        <begin position="136"/>
        <end position="155"/>
    </location>
</feature>
<dbReference type="CDD" id="cd14478">
    <property type="entry name" value="SPX_PHO87_PHO90_like"/>
    <property type="match status" value="1"/>
</dbReference>
<keyword evidence="17" id="KW-0238">DNA-binding</keyword>
<evidence type="ECO:0000256" key="7">
    <source>
        <dbReference type="ARBA" id="ARBA00022448"/>
    </source>
</evidence>
<evidence type="ECO:0000256" key="10">
    <source>
        <dbReference type="ARBA" id="ARBA00022741"/>
    </source>
</evidence>